<accession>A0ABD3NC58</accession>
<proteinExistence type="predicted"/>
<keyword evidence="1" id="KW-0472">Membrane</keyword>
<keyword evidence="1" id="KW-1133">Transmembrane helix</keyword>
<reference evidence="2 3" key="1">
    <citation type="submission" date="2024-10" db="EMBL/GenBank/DDBJ databases">
        <title>Updated reference genomes for cyclostephanoid diatoms.</title>
        <authorList>
            <person name="Roberts W.R."/>
            <person name="Alverson A.J."/>
        </authorList>
    </citation>
    <scope>NUCLEOTIDE SEQUENCE [LARGE SCALE GENOMIC DNA]</scope>
    <source>
        <strain evidence="2 3">AJA010-31</strain>
    </source>
</reference>
<evidence type="ECO:0000256" key="1">
    <source>
        <dbReference type="SAM" id="Phobius"/>
    </source>
</evidence>
<dbReference type="AlphaFoldDB" id="A0ABD3NC58"/>
<keyword evidence="3" id="KW-1185">Reference proteome</keyword>
<comment type="caution">
    <text evidence="2">The sequence shown here is derived from an EMBL/GenBank/DDBJ whole genome shotgun (WGS) entry which is preliminary data.</text>
</comment>
<evidence type="ECO:0000313" key="2">
    <source>
        <dbReference type="EMBL" id="KAL3773567.1"/>
    </source>
</evidence>
<gene>
    <name evidence="2" type="ORF">ACHAWO_003054</name>
</gene>
<dbReference type="EMBL" id="JALLPJ020001228">
    <property type="protein sequence ID" value="KAL3773567.1"/>
    <property type="molecule type" value="Genomic_DNA"/>
</dbReference>
<dbReference type="Proteomes" id="UP001530400">
    <property type="component" value="Unassembled WGS sequence"/>
</dbReference>
<name>A0ABD3NC58_9STRA</name>
<organism evidence="2 3">
    <name type="scientific">Cyclotella atomus</name>
    <dbReference type="NCBI Taxonomy" id="382360"/>
    <lineage>
        <taxon>Eukaryota</taxon>
        <taxon>Sar</taxon>
        <taxon>Stramenopiles</taxon>
        <taxon>Ochrophyta</taxon>
        <taxon>Bacillariophyta</taxon>
        <taxon>Coscinodiscophyceae</taxon>
        <taxon>Thalassiosirophycidae</taxon>
        <taxon>Stephanodiscales</taxon>
        <taxon>Stephanodiscaceae</taxon>
        <taxon>Cyclotella</taxon>
    </lineage>
</organism>
<evidence type="ECO:0000313" key="3">
    <source>
        <dbReference type="Proteomes" id="UP001530400"/>
    </source>
</evidence>
<protein>
    <submittedName>
        <fullName evidence="2">Uncharacterized protein</fullName>
    </submittedName>
</protein>
<sequence length="315" mass="35535">MKFLSTLIGASVASAFADAKFSALPQATRYLEDANGNSYAYLDDISNYSIQYSSCVRVKLPNEYDDDQAEGNVNYYNGRYHAQYKRYATFHLCRSDGMQCTCDDSVEYTTEMNQFLQNSLNYFDNYCANGNCKNYYSDDGDESEYLECATGHQDEDGTQYYYAPQCNENSNGVVIGVFYDEECTIKTKNSAPDLKYYKFQTVVNNCVDCGEAGYCNDLYQEAYHCKNGAEASGKEDNELNVCSTVKKYLYNHDYSSVRTRKSGEKAFLKVFFSLLTLSVIGSALFLTYTYYIRHRNGGDALLTADQLQAAPGSLT</sequence>
<feature type="transmembrane region" description="Helical" evidence="1">
    <location>
        <begin position="266"/>
        <end position="291"/>
    </location>
</feature>
<keyword evidence="1" id="KW-0812">Transmembrane</keyword>